<dbReference type="Pfam" id="PF11182">
    <property type="entry name" value="AlgF"/>
    <property type="match status" value="1"/>
</dbReference>
<sequence>MKFINALFTLSLFFAFQVSADDAALYDPKPSKDSSFVRLVNTDNDSQTLKVNGKKTKPTPAYSASPYIALDAGSYLLTVGGIEKTLTIPSNRKFTFFILNNELRFVEQAKNASKKAARIAFINISDQSLSLTTQSNKPVFENLGKHQAIEREVNPMKLNFLIKDSAQTPVAEINRVSLKRGYASDIVAFQTAWGTKAISADSEW</sequence>
<evidence type="ECO:0000313" key="9">
    <source>
        <dbReference type="EMBL" id="OLQ85512.1"/>
    </source>
</evidence>
<evidence type="ECO:0000256" key="2">
    <source>
        <dbReference type="ARBA" id="ARBA00005182"/>
    </source>
</evidence>
<comment type="subcellular location">
    <subcellularLocation>
        <location evidence="1">Periplasm</location>
    </subcellularLocation>
</comment>
<protein>
    <recommendedName>
        <fullName evidence="4">Alginate biosynthesis protein AlgF</fullName>
    </recommendedName>
</protein>
<proteinExistence type="inferred from homology"/>
<comment type="similarity">
    <text evidence="3">Belongs to the AlgF family.</text>
</comment>
<evidence type="ECO:0000256" key="8">
    <source>
        <dbReference type="SAM" id="SignalP"/>
    </source>
</evidence>
<feature type="chain" id="PRO_5045854604" description="Alginate biosynthesis protein AlgF" evidence="8">
    <location>
        <begin position="21"/>
        <end position="204"/>
    </location>
</feature>
<evidence type="ECO:0000256" key="5">
    <source>
        <dbReference type="ARBA" id="ARBA00022729"/>
    </source>
</evidence>
<evidence type="ECO:0000256" key="6">
    <source>
        <dbReference type="ARBA" id="ARBA00022764"/>
    </source>
</evidence>
<dbReference type="InterPro" id="IPR035422">
    <property type="entry name" value="AlgF"/>
</dbReference>
<reference evidence="9 10" key="1">
    <citation type="submission" date="2016-09" db="EMBL/GenBank/DDBJ databases">
        <title>Genomic Taxonomy of the Vibrionaceae.</title>
        <authorList>
            <person name="Gonzalez-Castillo A."/>
            <person name="Gomez-Gil B."/>
            <person name="Enciso-Ibarra K."/>
        </authorList>
    </citation>
    <scope>NUCLEOTIDE SEQUENCE [LARGE SCALE GENOMIC DNA]</scope>
    <source>
        <strain evidence="9 10">CAIM 1731</strain>
    </source>
</reference>
<keyword evidence="5 8" id="KW-0732">Signal</keyword>
<keyword evidence="7" id="KW-0016">Alginate biosynthesis</keyword>
<keyword evidence="10" id="KW-1185">Reference proteome</keyword>
<evidence type="ECO:0000256" key="4">
    <source>
        <dbReference type="ARBA" id="ARBA00013964"/>
    </source>
</evidence>
<evidence type="ECO:0000256" key="1">
    <source>
        <dbReference type="ARBA" id="ARBA00004418"/>
    </source>
</evidence>
<keyword evidence="6" id="KW-0574">Periplasm</keyword>
<comment type="caution">
    <text evidence="9">The sequence shown here is derived from an EMBL/GenBank/DDBJ whole genome shotgun (WGS) entry which is preliminary data.</text>
</comment>
<comment type="pathway">
    <text evidence="2">Glycan biosynthesis; alginate biosynthesis.</text>
</comment>
<gene>
    <name evidence="9" type="ORF">BIY21_04545</name>
</gene>
<evidence type="ECO:0000256" key="3">
    <source>
        <dbReference type="ARBA" id="ARBA00010033"/>
    </source>
</evidence>
<dbReference type="RefSeq" id="WP_075652392.1">
    <property type="nucleotide sequence ID" value="NZ_AP019658.1"/>
</dbReference>
<evidence type="ECO:0000256" key="7">
    <source>
        <dbReference type="ARBA" id="ARBA00022841"/>
    </source>
</evidence>
<organism evidence="9 10">
    <name type="scientific">Vibrio ponticus</name>
    <dbReference type="NCBI Taxonomy" id="265668"/>
    <lineage>
        <taxon>Bacteria</taxon>
        <taxon>Pseudomonadati</taxon>
        <taxon>Pseudomonadota</taxon>
        <taxon>Gammaproteobacteria</taxon>
        <taxon>Vibrionales</taxon>
        <taxon>Vibrionaceae</taxon>
        <taxon>Vibrio</taxon>
    </lineage>
</organism>
<evidence type="ECO:0000313" key="10">
    <source>
        <dbReference type="Proteomes" id="UP000186206"/>
    </source>
</evidence>
<accession>A0ABX3F600</accession>
<feature type="signal peptide" evidence="8">
    <location>
        <begin position="1"/>
        <end position="20"/>
    </location>
</feature>
<name>A0ABX3F600_9VIBR</name>
<dbReference type="EMBL" id="MJMI01000142">
    <property type="protein sequence ID" value="OLQ85512.1"/>
    <property type="molecule type" value="Genomic_DNA"/>
</dbReference>
<dbReference type="Proteomes" id="UP000186206">
    <property type="component" value="Unassembled WGS sequence"/>
</dbReference>